<reference evidence="1" key="1">
    <citation type="submission" date="2021-11" db="EMBL/GenBank/DDBJ databases">
        <title>BS-T2-15 a new species belonging to the Comamonadaceae family isolated from the soil of a French oak forest.</title>
        <authorList>
            <person name="Mieszkin S."/>
            <person name="Alain K."/>
        </authorList>
    </citation>
    <scope>NUCLEOTIDE SEQUENCE</scope>
    <source>
        <strain evidence="1">BS-T2-15</strain>
    </source>
</reference>
<name>A0A9X1YKZ7_9BURK</name>
<evidence type="ECO:0000313" key="1">
    <source>
        <dbReference type="EMBL" id="MCK9686302.1"/>
    </source>
</evidence>
<sequence length="287" mass="30491">MPSSPSHRTLAADACTVPAPFRAFAVRSDEPCHAFDARAPYARVHVIATDVFDAAARSRLARAGYAKVDIAEPFAVDYAAATWGELATLSALPDLAGAVARALRVTRVLGDDPAACERAVATRVDWLASRGAGFHNDVARHWSRSLFWILAVDVGEVEFVMPHAGVRVALADGDLVVFDQTMAHGLARPADSGLAVAESFVDGDAGRQLFLTGEMLLDDARWAALGTPWLPVEAHEARGALDLMVAEFDDRSGAIQRVRSLAGCMSRGICHVEETSASGPHSDGHPS</sequence>
<dbReference type="RefSeq" id="WP_275682329.1">
    <property type="nucleotide sequence ID" value="NZ_JAJLJH010000002.1"/>
</dbReference>
<dbReference type="Proteomes" id="UP001139353">
    <property type="component" value="Unassembled WGS sequence"/>
</dbReference>
<accession>A0A9X1YKZ7</accession>
<gene>
    <name evidence="1" type="ORF">LPC04_11345</name>
</gene>
<evidence type="ECO:0000313" key="2">
    <source>
        <dbReference type="Proteomes" id="UP001139353"/>
    </source>
</evidence>
<protein>
    <submittedName>
        <fullName evidence="1">Uncharacterized protein</fullName>
    </submittedName>
</protein>
<keyword evidence="2" id="KW-1185">Reference proteome</keyword>
<dbReference type="EMBL" id="JAJLJH010000002">
    <property type="protein sequence ID" value="MCK9686302.1"/>
    <property type="molecule type" value="Genomic_DNA"/>
</dbReference>
<comment type="caution">
    <text evidence="1">The sequence shown here is derived from an EMBL/GenBank/DDBJ whole genome shotgun (WGS) entry which is preliminary data.</text>
</comment>
<dbReference type="AlphaFoldDB" id="A0A9X1YKZ7"/>
<organism evidence="1 2">
    <name type="scientific">Scleromatobacter humisilvae</name>
    <dbReference type="NCBI Taxonomy" id="2897159"/>
    <lineage>
        <taxon>Bacteria</taxon>
        <taxon>Pseudomonadati</taxon>
        <taxon>Pseudomonadota</taxon>
        <taxon>Betaproteobacteria</taxon>
        <taxon>Burkholderiales</taxon>
        <taxon>Sphaerotilaceae</taxon>
        <taxon>Scleromatobacter</taxon>
    </lineage>
</organism>
<proteinExistence type="predicted"/>